<dbReference type="GO" id="GO:0016491">
    <property type="term" value="F:oxidoreductase activity"/>
    <property type="evidence" value="ECO:0007669"/>
    <property type="project" value="UniProtKB-KW"/>
</dbReference>
<dbReference type="InterPro" id="IPR020904">
    <property type="entry name" value="Sc_DH/Rdtase_CS"/>
</dbReference>
<dbReference type="InterPro" id="IPR036291">
    <property type="entry name" value="NAD(P)-bd_dom_sf"/>
</dbReference>
<proteinExistence type="inferred from homology"/>
<dbReference type="PATRIC" id="fig|28092.6.peg.4729"/>
<gene>
    <name evidence="4" type="ORF">WM40_20110</name>
</gene>
<dbReference type="EMBL" id="LAQU01000027">
    <property type="protein sequence ID" value="KKB61982.1"/>
    <property type="molecule type" value="Genomic_DNA"/>
</dbReference>
<dbReference type="CDD" id="cd05374">
    <property type="entry name" value="17beta-HSD-like_SDR_c"/>
    <property type="match status" value="1"/>
</dbReference>
<dbReference type="PRINTS" id="PR00080">
    <property type="entry name" value="SDRFAMILY"/>
</dbReference>
<dbReference type="PROSITE" id="PS00061">
    <property type="entry name" value="ADH_SHORT"/>
    <property type="match status" value="1"/>
</dbReference>
<dbReference type="AlphaFoldDB" id="A0A0F5JXG6"/>
<evidence type="ECO:0000256" key="2">
    <source>
        <dbReference type="ARBA" id="ARBA00023002"/>
    </source>
</evidence>
<keyword evidence="2" id="KW-0560">Oxidoreductase</keyword>
<comment type="similarity">
    <text evidence="1 3">Belongs to the short-chain dehydrogenases/reductases (SDR) family.</text>
</comment>
<evidence type="ECO:0000256" key="1">
    <source>
        <dbReference type="ARBA" id="ARBA00006484"/>
    </source>
</evidence>
<dbReference type="PANTHER" id="PTHR43976:SF16">
    <property type="entry name" value="SHORT-CHAIN DEHYDROGENASE_REDUCTASE FAMILY PROTEIN"/>
    <property type="match status" value="1"/>
</dbReference>
<dbReference type="Pfam" id="PF00106">
    <property type="entry name" value="adh_short"/>
    <property type="match status" value="1"/>
</dbReference>
<comment type="caution">
    <text evidence="4">The sequence shown here is derived from an EMBL/GenBank/DDBJ whole genome shotgun (WGS) entry which is preliminary data.</text>
</comment>
<dbReference type="InterPro" id="IPR051911">
    <property type="entry name" value="SDR_oxidoreductase"/>
</dbReference>
<organism evidence="4 5">
    <name type="scientific">Robbsia andropogonis</name>
    <dbReference type="NCBI Taxonomy" id="28092"/>
    <lineage>
        <taxon>Bacteria</taxon>
        <taxon>Pseudomonadati</taxon>
        <taxon>Pseudomonadota</taxon>
        <taxon>Betaproteobacteria</taxon>
        <taxon>Burkholderiales</taxon>
        <taxon>Burkholderiaceae</taxon>
        <taxon>Robbsia</taxon>
    </lineage>
</organism>
<dbReference type="STRING" id="28092.WM40_20110"/>
<dbReference type="Gene3D" id="3.40.50.720">
    <property type="entry name" value="NAD(P)-binding Rossmann-like Domain"/>
    <property type="match status" value="1"/>
</dbReference>
<accession>A0A0F5JXG6</accession>
<dbReference type="PRINTS" id="PR00081">
    <property type="entry name" value="GDHRDH"/>
</dbReference>
<keyword evidence="5" id="KW-1185">Reference proteome</keyword>
<name>A0A0F5JXG6_9BURK</name>
<dbReference type="Proteomes" id="UP000033618">
    <property type="component" value="Unassembled WGS sequence"/>
</dbReference>
<evidence type="ECO:0000256" key="3">
    <source>
        <dbReference type="RuleBase" id="RU000363"/>
    </source>
</evidence>
<evidence type="ECO:0000313" key="5">
    <source>
        <dbReference type="Proteomes" id="UP000033618"/>
    </source>
</evidence>
<protein>
    <submittedName>
        <fullName evidence="4">Short-chain dehydrogenase</fullName>
    </submittedName>
</protein>
<reference evidence="4 5" key="1">
    <citation type="submission" date="2015-03" db="EMBL/GenBank/DDBJ databases">
        <title>Draft Genome Sequence of Burkholderia andropogonis type strain ICMP2807, isolated from Sorghum bicolor.</title>
        <authorList>
            <person name="Lopes-Santos L."/>
            <person name="Castro D.B."/>
            <person name="Ottoboni L.M."/>
            <person name="Park D."/>
            <person name="Weirc B.S."/>
            <person name="Destefano S.A."/>
        </authorList>
    </citation>
    <scope>NUCLEOTIDE SEQUENCE [LARGE SCALE GENOMIC DNA]</scope>
    <source>
        <strain evidence="4 5">ICMP2807</strain>
    </source>
</reference>
<dbReference type="SUPFAM" id="SSF51735">
    <property type="entry name" value="NAD(P)-binding Rossmann-fold domains"/>
    <property type="match status" value="1"/>
</dbReference>
<dbReference type="InterPro" id="IPR002347">
    <property type="entry name" value="SDR_fam"/>
</dbReference>
<evidence type="ECO:0000313" key="4">
    <source>
        <dbReference type="EMBL" id="KKB61982.1"/>
    </source>
</evidence>
<sequence>MRIEDMKTWFITGAARGLGLEIARAALDTGDQVIATARDPDHILLALPSYGDRLHVVRLDVTHDTTEGIAADAARYFGGVDVLVNNAGYGQLGAFEEVTRQSVEKQFATNVFGVFDVTRAILPIMRRQRSGRILTIASIAGIEGFEGSSIYCATKHALSGWSEGVAKEVATFGIQMTSVYPGRFRTDFLDGSSVRYGEIVIEDYAASSDAHRRALDDNNHLQQGDPVKFAQAILKLVMSSQPPLQFGAGSDAYAVFRKKAAELQETAEQWKSLMLSTDFQE</sequence>
<dbReference type="PANTHER" id="PTHR43976">
    <property type="entry name" value="SHORT CHAIN DEHYDROGENASE"/>
    <property type="match status" value="1"/>
</dbReference>